<dbReference type="Gene3D" id="3.30.420.10">
    <property type="entry name" value="Ribonuclease H-like superfamily/Ribonuclease H"/>
    <property type="match status" value="1"/>
</dbReference>
<dbReference type="Pfam" id="PF16486">
    <property type="entry name" value="ArgoN"/>
    <property type="match status" value="1"/>
</dbReference>
<evidence type="ECO:0000313" key="5">
    <source>
        <dbReference type="EMBL" id="TFL02320.1"/>
    </source>
</evidence>
<evidence type="ECO:0000313" key="6">
    <source>
        <dbReference type="Proteomes" id="UP000305067"/>
    </source>
</evidence>
<dbReference type="EMBL" id="ML178822">
    <property type="protein sequence ID" value="TFL02320.1"/>
    <property type="molecule type" value="Genomic_DNA"/>
</dbReference>
<dbReference type="SUPFAM" id="SSF53098">
    <property type="entry name" value="Ribonuclease H-like"/>
    <property type="match status" value="1"/>
</dbReference>
<evidence type="ECO:0000259" key="3">
    <source>
        <dbReference type="PROSITE" id="PS50821"/>
    </source>
</evidence>
<evidence type="ECO:0000256" key="2">
    <source>
        <dbReference type="SAM" id="MobiDB-lite"/>
    </source>
</evidence>
<dbReference type="STRING" id="1884261.A0A5C3QMC1"/>
<dbReference type="InterPro" id="IPR012337">
    <property type="entry name" value="RNaseH-like_sf"/>
</dbReference>
<organism evidence="5 6">
    <name type="scientific">Pterulicium gracile</name>
    <dbReference type="NCBI Taxonomy" id="1884261"/>
    <lineage>
        <taxon>Eukaryota</taxon>
        <taxon>Fungi</taxon>
        <taxon>Dikarya</taxon>
        <taxon>Basidiomycota</taxon>
        <taxon>Agaricomycotina</taxon>
        <taxon>Agaricomycetes</taxon>
        <taxon>Agaricomycetidae</taxon>
        <taxon>Agaricales</taxon>
        <taxon>Pleurotineae</taxon>
        <taxon>Pterulaceae</taxon>
        <taxon>Pterulicium</taxon>
    </lineage>
</organism>
<feature type="domain" description="PAZ" evidence="3">
    <location>
        <begin position="321"/>
        <end position="427"/>
    </location>
</feature>
<feature type="compositionally biased region" description="Basic and acidic residues" evidence="2">
    <location>
        <begin position="1"/>
        <end position="13"/>
    </location>
</feature>
<gene>
    <name evidence="5" type="ORF">BDV98DRAFT_565630</name>
</gene>
<dbReference type="PROSITE" id="PS50822">
    <property type="entry name" value="PIWI"/>
    <property type="match status" value="1"/>
</dbReference>
<dbReference type="CDD" id="cd02846">
    <property type="entry name" value="PAZ_argonaute_like"/>
    <property type="match status" value="1"/>
</dbReference>
<dbReference type="Proteomes" id="UP000305067">
    <property type="component" value="Unassembled WGS sequence"/>
</dbReference>
<protein>
    <submittedName>
        <fullName evidence="5">Argonaute-like protein</fullName>
    </submittedName>
</protein>
<name>A0A5C3QMC1_9AGAR</name>
<comment type="similarity">
    <text evidence="1">Belongs to the argonaute family.</text>
</comment>
<dbReference type="InterPro" id="IPR032472">
    <property type="entry name" value="ArgoL2"/>
</dbReference>
<evidence type="ECO:0000259" key="4">
    <source>
        <dbReference type="PROSITE" id="PS50822"/>
    </source>
</evidence>
<dbReference type="SMART" id="SM01163">
    <property type="entry name" value="DUF1785"/>
    <property type="match status" value="1"/>
</dbReference>
<dbReference type="PROSITE" id="PS50821">
    <property type="entry name" value="PAZ"/>
    <property type="match status" value="1"/>
</dbReference>
<dbReference type="CDD" id="cd04657">
    <property type="entry name" value="Piwi_ago-like"/>
    <property type="match status" value="1"/>
</dbReference>
<feature type="compositionally biased region" description="Gly residues" evidence="2">
    <location>
        <begin position="14"/>
        <end position="30"/>
    </location>
</feature>
<evidence type="ECO:0000256" key="1">
    <source>
        <dbReference type="RuleBase" id="RU361178"/>
    </source>
</evidence>
<dbReference type="InterPro" id="IPR032474">
    <property type="entry name" value="Argonaute_N"/>
</dbReference>
<dbReference type="InterPro" id="IPR036085">
    <property type="entry name" value="PAZ_dom_sf"/>
</dbReference>
<dbReference type="SMART" id="SM00949">
    <property type="entry name" value="PAZ"/>
    <property type="match status" value="1"/>
</dbReference>
<dbReference type="Pfam" id="PF02170">
    <property type="entry name" value="PAZ"/>
    <property type="match status" value="1"/>
</dbReference>
<dbReference type="InterPro" id="IPR014811">
    <property type="entry name" value="ArgoL1"/>
</dbReference>
<dbReference type="InterPro" id="IPR003100">
    <property type="entry name" value="PAZ_dom"/>
</dbReference>
<reference evidence="5 6" key="1">
    <citation type="journal article" date="2019" name="Nat. Ecol. Evol.">
        <title>Megaphylogeny resolves global patterns of mushroom evolution.</title>
        <authorList>
            <person name="Varga T."/>
            <person name="Krizsan K."/>
            <person name="Foldi C."/>
            <person name="Dima B."/>
            <person name="Sanchez-Garcia M."/>
            <person name="Sanchez-Ramirez S."/>
            <person name="Szollosi G.J."/>
            <person name="Szarkandi J.G."/>
            <person name="Papp V."/>
            <person name="Albert L."/>
            <person name="Andreopoulos W."/>
            <person name="Angelini C."/>
            <person name="Antonin V."/>
            <person name="Barry K.W."/>
            <person name="Bougher N.L."/>
            <person name="Buchanan P."/>
            <person name="Buyck B."/>
            <person name="Bense V."/>
            <person name="Catcheside P."/>
            <person name="Chovatia M."/>
            <person name="Cooper J."/>
            <person name="Damon W."/>
            <person name="Desjardin D."/>
            <person name="Finy P."/>
            <person name="Geml J."/>
            <person name="Haridas S."/>
            <person name="Hughes K."/>
            <person name="Justo A."/>
            <person name="Karasinski D."/>
            <person name="Kautmanova I."/>
            <person name="Kiss B."/>
            <person name="Kocsube S."/>
            <person name="Kotiranta H."/>
            <person name="LaButti K.M."/>
            <person name="Lechner B.E."/>
            <person name="Liimatainen K."/>
            <person name="Lipzen A."/>
            <person name="Lukacs Z."/>
            <person name="Mihaltcheva S."/>
            <person name="Morgado L.N."/>
            <person name="Niskanen T."/>
            <person name="Noordeloos M.E."/>
            <person name="Ohm R.A."/>
            <person name="Ortiz-Santana B."/>
            <person name="Ovrebo C."/>
            <person name="Racz N."/>
            <person name="Riley R."/>
            <person name="Savchenko A."/>
            <person name="Shiryaev A."/>
            <person name="Soop K."/>
            <person name="Spirin V."/>
            <person name="Szebenyi C."/>
            <person name="Tomsovsky M."/>
            <person name="Tulloss R.E."/>
            <person name="Uehling J."/>
            <person name="Grigoriev I.V."/>
            <person name="Vagvolgyi C."/>
            <person name="Papp T."/>
            <person name="Martin F.M."/>
            <person name="Miettinen O."/>
            <person name="Hibbett D.S."/>
            <person name="Nagy L.G."/>
        </authorList>
    </citation>
    <scope>NUCLEOTIDE SEQUENCE [LARGE SCALE GENOMIC DNA]</scope>
    <source>
        <strain evidence="5 6">CBS 309.79</strain>
    </source>
</reference>
<feature type="domain" description="Piwi" evidence="4">
    <location>
        <begin position="619"/>
        <end position="931"/>
    </location>
</feature>
<accession>A0A5C3QMC1</accession>
<dbReference type="PANTHER" id="PTHR22891">
    <property type="entry name" value="EUKARYOTIC TRANSLATION INITIATION FACTOR 2C"/>
    <property type="match status" value="1"/>
</dbReference>
<sequence length="980" mass="107173">MSYRGENRGRERGSGGGDRGGGRGGGHRGGPPGPHSGAGPRGGFGGGGPGAGPRGGLGGGGRGGRGGPPGIFRHGAPVQLDARLANNAEATAVAPFKQILYDAVMPLRPGHGTLGRKIVLRSNFFAVKLPKGPWYEYTIEITPNDDLKYKRLRLFELLEQSPQCRPFLPHIAHDSSQRLVSAKKLPDPLDIRILFIEEGAQLPGPNAKTYNIHFSFVQVLDLSEINRFLAGNIASVAYNAAPVISAAQLIISQHSARTAIRVGKNRYFPRSPTPHEQHQLSLGVRAVQGFYASVRPAFNQLMVNVNSCMTPFIYPGKLADTLMAFSRNSGNALPSLPPRFASSIRVTTTYLGYKKRSNIKQIGSSSARRTTFKCDELGGKDISVEEYFKRKYRITLEHPDDLPVVDIASRQKRVRIWVPAELCDVELQSYGEKLSPEETSQMIRVACRAPAVNAQEIIDTGLNQLALTGIASTQASSPLSGFEIQIRPEHATVPARILPAPSLNYSKGRADVKGGAWNIMNVKFHRGGRVAKWWALCVTDGPPTQRIFTDKEDPHLKGLLNGFITKCKDSGMGVEIPLPLRLISPPLPGPGIDPDRVQSLRIIRELIQSNLAQFGKPTFILVLLTREDDYMYPGIKRLGDVDLGIHTLHMLLKPGKNALGEPNKADQYFSNIALKLNTKLGGVNHRLDEQSMRWLLKKRTMLVGIDVTHPSPRSRPGTPSIAAVVASLDADFVHFPASLRLQAKSKKEMVDDLEPMMVERLLAYKAKSKGLPEKIIVFRDGVSEGQYAVVIDEELPKIISACKKAGGAGPTYRPQISIVICGKRHHARFPATNAGDTDRSGNTVPGTIVDQGVTNIFTFDFYLQAHAGLQGTVRPTHYVVIYDESRFGVDEIQQGTHTASYAYARATKAVSLIPPAYYADLACERGRCYLNNFLISEDAGTTSSGQRRDRAQEEKAVFDSAAKAWGNGLHEEIKESMFYL</sequence>
<proteinExistence type="inferred from homology"/>
<keyword evidence="6" id="KW-1185">Reference proteome</keyword>
<dbReference type="Gene3D" id="3.40.50.2300">
    <property type="match status" value="1"/>
</dbReference>
<dbReference type="Pfam" id="PF08699">
    <property type="entry name" value="ArgoL1"/>
    <property type="match status" value="1"/>
</dbReference>
<dbReference type="AlphaFoldDB" id="A0A5C3QMC1"/>
<feature type="region of interest" description="Disordered" evidence="2">
    <location>
        <begin position="1"/>
        <end position="75"/>
    </location>
</feature>
<feature type="compositionally biased region" description="Gly residues" evidence="2">
    <location>
        <begin position="39"/>
        <end position="69"/>
    </location>
</feature>
<dbReference type="GO" id="GO:0003723">
    <property type="term" value="F:RNA binding"/>
    <property type="evidence" value="ECO:0007669"/>
    <property type="project" value="InterPro"/>
</dbReference>
<dbReference type="Pfam" id="PF16488">
    <property type="entry name" value="ArgoL2"/>
    <property type="match status" value="1"/>
</dbReference>
<dbReference type="InterPro" id="IPR003165">
    <property type="entry name" value="Piwi"/>
</dbReference>
<dbReference type="OrthoDB" id="10252740at2759"/>
<dbReference type="SMART" id="SM00950">
    <property type="entry name" value="Piwi"/>
    <property type="match status" value="1"/>
</dbReference>
<dbReference type="InterPro" id="IPR045246">
    <property type="entry name" value="Piwi_ago-like"/>
</dbReference>
<dbReference type="Pfam" id="PF02171">
    <property type="entry name" value="Piwi"/>
    <property type="match status" value="1"/>
</dbReference>
<dbReference type="SUPFAM" id="SSF101690">
    <property type="entry name" value="PAZ domain"/>
    <property type="match status" value="1"/>
</dbReference>
<dbReference type="InterPro" id="IPR036397">
    <property type="entry name" value="RNaseH_sf"/>
</dbReference>
<dbReference type="Gene3D" id="2.170.260.10">
    <property type="entry name" value="paz domain"/>
    <property type="match status" value="1"/>
</dbReference>